<dbReference type="Proteomes" id="UP000265520">
    <property type="component" value="Unassembled WGS sequence"/>
</dbReference>
<feature type="non-terminal residue" evidence="1">
    <location>
        <position position="1"/>
    </location>
</feature>
<protein>
    <submittedName>
        <fullName evidence="1">Uncharacterized protein</fullName>
    </submittedName>
</protein>
<keyword evidence="2" id="KW-1185">Reference proteome</keyword>
<sequence>PQWNANFIIPLRSKICPTRTSPFQTTKERCCVRMDRGMRADPPTFKEGTVRTSGLIMTKRRGGAIPLPRCRFRGRQCSPHPRDN</sequence>
<evidence type="ECO:0000313" key="2">
    <source>
        <dbReference type="Proteomes" id="UP000265520"/>
    </source>
</evidence>
<name>A0A392T6C3_9FABA</name>
<proteinExistence type="predicted"/>
<evidence type="ECO:0000313" key="1">
    <source>
        <dbReference type="EMBL" id="MCI56579.1"/>
    </source>
</evidence>
<comment type="caution">
    <text evidence="1">The sequence shown here is derived from an EMBL/GenBank/DDBJ whole genome shotgun (WGS) entry which is preliminary data.</text>
</comment>
<organism evidence="1 2">
    <name type="scientific">Trifolium medium</name>
    <dbReference type="NCBI Taxonomy" id="97028"/>
    <lineage>
        <taxon>Eukaryota</taxon>
        <taxon>Viridiplantae</taxon>
        <taxon>Streptophyta</taxon>
        <taxon>Embryophyta</taxon>
        <taxon>Tracheophyta</taxon>
        <taxon>Spermatophyta</taxon>
        <taxon>Magnoliopsida</taxon>
        <taxon>eudicotyledons</taxon>
        <taxon>Gunneridae</taxon>
        <taxon>Pentapetalae</taxon>
        <taxon>rosids</taxon>
        <taxon>fabids</taxon>
        <taxon>Fabales</taxon>
        <taxon>Fabaceae</taxon>
        <taxon>Papilionoideae</taxon>
        <taxon>50 kb inversion clade</taxon>
        <taxon>NPAAA clade</taxon>
        <taxon>Hologalegina</taxon>
        <taxon>IRL clade</taxon>
        <taxon>Trifolieae</taxon>
        <taxon>Trifolium</taxon>
    </lineage>
</organism>
<dbReference type="EMBL" id="LXQA010514467">
    <property type="protein sequence ID" value="MCI56579.1"/>
    <property type="molecule type" value="Genomic_DNA"/>
</dbReference>
<dbReference type="AlphaFoldDB" id="A0A392T6C3"/>
<reference evidence="1 2" key="1">
    <citation type="journal article" date="2018" name="Front. Plant Sci.">
        <title>Red Clover (Trifolium pratense) and Zigzag Clover (T. medium) - A Picture of Genomic Similarities and Differences.</title>
        <authorList>
            <person name="Dluhosova J."/>
            <person name="Istvanek J."/>
            <person name="Nedelnik J."/>
            <person name="Repkova J."/>
        </authorList>
    </citation>
    <scope>NUCLEOTIDE SEQUENCE [LARGE SCALE GENOMIC DNA]</scope>
    <source>
        <strain evidence="2">cv. 10/8</strain>
        <tissue evidence="1">Leaf</tissue>
    </source>
</reference>
<accession>A0A392T6C3</accession>